<evidence type="ECO:0000256" key="1">
    <source>
        <dbReference type="ARBA" id="ARBA00004496"/>
    </source>
</evidence>
<dbReference type="InterPro" id="IPR000682">
    <property type="entry name" value="PCMT"/>
</dbReference>
<protein>
    <recommendedName>
        <fullName evidence="7">Protein-L-isoaspartate O-methyltransferase</fullName>
        <ecNumber evidence="7">2.1.1.77</ecNumber>
    </recommendedName>
    <alternativeName>
        <fullName evidence="7">L-isoaspartyl protein carboxyl methyltransferase</fullName>
    </alternativeName>
    <alternativeName>
        <fullName evidence="7">Protein L-isoaspartyl methyltransferase</fullName>
    </alternativeName>
    <alternativeName>
        <fullName evidence="7">Protein-beta-aspartate methyltransferase</fullName>
        <shortName evidence="7">PIMT</shortName>
    </alternativeName>
</protein>
<evidence type="ECO:0000256" key="4">
    <source>
        <dbReference type="ARBA" id="ARBA00022603"/>
    </source>
</evidence>
<evidence type="ECO:0000256" key="3">
    <source>
        <dbReference type="ARBA" id="ARBA00022490"/>
    </source>
</evidence>
<evidence type="ECO:0000313" key="8">
    <source>
        <dbReference type="EMBL" id="MBM9466441.1"/>
    </source>
</evidence>
<evidence type="ECO:0000256" key="6">
    <source>
        <dbReference type="ARBA" id="ARBA00022691"/>
    </source>
</evidence>
<dbReference type="SUPFAM" id="SSF53335">
    <property type="entry name" value="S-adenosyl-L-methionine-dependent methyltransferases"/>
    <property type="match status" value="1"/>
</dbReference>
<name>A0A938Y5J6_9ACTN</name>
<dbReference type="PANTHER" id="PTHR11579">
    <property type="entry name" value="PROTEIN-L-ISOASPARTATE O-METHYLTRANSFERASE"/>
    <property type="match status" value="1"/>
</dbReference>
<dbReference type="RefSeq" id="WP_205259373.1">
    <property type="nucleotide sequence ID" value="NZ_JAERWK010000005.1"/>
</dbReference>
<dbReference type="PANTHER" id="PTHR11579:SF0">
    <property type="entry name" value="PROTEIN-L-ISOASPARTATE(D-ASPARTATE) O-METHYLTRANSFERASE"/>
    <property type="match status" value="1"/>
</dbReference>
<dbReference type="GO" id="GO:0030091">
    <property type="term" value="P:protein repair"/>
    <property type="evidence" value="ECO:0007669"/>
    <property type="project" value="UniProtKB-UniRule"/>
</dbReference>
<feature type="active site" evidence="7">
    <location>
        <position position="64"/>
    </location>
</feature>
<organism evidence="8 9">
    <name type="scientific">Nakamurella leprariae</name>
    <dbReference type="NCBI Taxonomy" id="2803911"/>
    <lineage>
        <taxon>Bacteria</taxon>
        <taxon>Bacillati</taxon>
        <taxon>Actinomycetota</taxon>
        <taxon>Actinomycetes</taxon>
        <taxon>Nakamurellales</taxon>
        <taxon>Nakamurellaceae</taxon>
        <taxon>Nakamurella</taxon>
    </lineage>
</organism>
<evidence type="ECO:0000313" key="9">
    <source>
        <dbReference type="Proteomes" id="UP000663792"/>
    </source>
</evidence>
<dbReference type="FunFam" id="3.40.50.150:FF:000010">
    <property type="entry name" value="Protein-L-isoaspartate O-methyltransferase"/>
    <property type="match status" value="1"/>
</dbReference>
<dbReference type="GO" id="GO:0032259">
    <property type="term" value="P:methylation"/>
    <property type="evidence" value="ECO:0007669"/>
    <property type="project" value="UniProtKB-KW"/>
</dbReference>
<keyword evidence="5 7" id="KW-0808">Transferase</keyword>
<dbReference type="NCBIfam" id="TIGR00080">
    <property type="entry name" value="pimt"/>
    <property type="match status" value="1"/>
</dbReference>
<dbReference type="PROSITE" id="PS01279">
    <property type="entry name" value="PCMT"/>
    <property type="match status" value="1"/>
</dbReference>
<dbReference type="EMBL" id="JAERWK010000005">
    <property type="protein sequence ID" value="MBM9466441.1"/>
    <property type="molecule type" value="Genomic_DNA"/>
</dbReference>
<keyword evidence="4 7" id="KW-0489">Methyltransferase</keyword>
<keyword evidence="6 7" id="KW-0949">S-adenosyl-L-methionine</keyword>
<evidence type="ECO:0000256" key="7">
    <source>
        <dbReference type="HAMAP-Rule" id="MF_00090"/>
    </source>
</evidence>
<comment type="similarity">
    <text evidence="2 7">Belongs to the methyltransferase superfamily. L-isoaspartyl/D-aspartyl protein methyltransferase family.</text>
</comment>
<dbReference type="InterPro" id="IPR029063">
    <property type="entry name" value="SAM-dependent_MTases_sf"/>
</dbReference>
<dbReference type="Gene3D" id="3.40.50.150">
    <property type="entry name" value="Vaccinia Virus protein VP39"/>
    <property type="match status" value="1"/>
</dbReference>
<dbReference type="GO" id="GO:0004719">
    <property type="term" value="F:protein-L-isoaspartate (D-aspartate) O-methyltransferase activity"/>
    <property type="evidence" value="ECO:0007669"/>
    <property type="project" value="UniProtKB-UniRule"/>
</dbReference>
<dbReference type="Proteomes" id="UP000663792">
    <property type="component" value="Unassembled WGS sequence"/>
</dbReference>
<dbReference type="CDD" id="cd02440">
    <property type="entry name" value="AdoMet_MTases"/>
    <property type="match status" value="1"/>
</dbReference>
<dbReference type="AlphaFoldDB" id="A0A938Y5J6"/>
<dbReference type="Pfam" id="PF01135">
    <property type="entry name" value="PCMT"/>
    <property type="match status" value="1"/>
</dbReference>
<dbReference type="GO" id="GO:0005737">
    <property type="term" value="C:cytoplasm"/>
    <property type="evidence" value="ECO:0007669"/>
    <property type="project" value="UniProtKB-SubCell"/>
</dbReference>
<keyword evidence="9" id="KW-1185">Reference proteome</keyword>
<proteinExistence type="inferred from homology"/>
<dbReference type="HAMAP" id="MF_00090">
    <property type="entry name" value="PIMT"/>
    <property type="match status" value="1"/>
</dbReference>
<gene>
    <name evidence="7" type="primary">pcm</name>
    <name evidence="8" type="ORF">JL106_03995</name>
</gene>
<evidence type="ECO:0000256" key="2">
    <source>
        <dbReference type="ARBA" id="ARBA00005369"/>
    </source>
</evidence>
<comment type="catalytic activity">
    <reaction evidence="7">
        <text>[protein]-L-isoaspartate + S-adenosyl-L-methionine = [protein]-L-isoaspartate alpha-methyl ester + S-adenosyl-L-homocysteine</text>
        <dbReference type="Rhea" id="RHEA:12705"/>
        <dbReference type="Rhea" id="RHEA-COMP:12143"/>
        <dbReference type="Rhea" id="RHEA-COMP:12144"/>
        <dbReference type="ChEBI" id="CHEBI:57856"/>
        <dbReference type="ChEBI" id="CHEBI:59789"/>
        <dbReference type="ChEBI" id="CHEBI:90596"/>
        <dbReference type="ChEBI" id="CHEBI:90598"/>
        <dbReference type="EC" id="2.1.1.77"/>
    </reaction>
</comment>
<keyword evidence="3 7" id="KW-0963">Cytoplasm</keyword>
<reference evidence="8" key="1">
    <citation type="submission" date="2021-01" db="EMBL/GenBank/DDBJ databases">
        <title>YIM 132084 draft genome.</title>
        <authorList>
            <person name="An D."/>
        </authorList>
    </citation>
    <scope>NUCLEOTIDE SEQUENCE</scope>
    <source>
        <strain evidence="8">YIM 132084</strain>
    </source>
</reference>
<comment type="subcellular location">
    <subcellularLocation>
        <location evidence="1 7">Cytoplasm</location>
    </subcellularLocation>
</comment>
<evidence type="ECO:0000256" key="5">
    <source>
        <dbReference type="ARBA" id="ARBA00022679"/>
    </source>
</evidence>
<sequence>MRTGTFAHDRHRMVQRQLVRRGIRDDQVLAAMGTVPRERFVDESAAGRAYEDTPLPIGQGQTISQPYIVAAMLQAVALSAGDRMLEVGAGSGYAAAVAGRIAGEVVAVERHVGLAAAARRRLRDLHSDNVEIRIGDGTLGVPERAPFDAIVVSAGGPVVPPALKDQLTVGGRLVIPVGPADRQVLVRVTRRGADDFTEESLGEVMFVPLIGRQGFRDSTWTSGP</sequence>
<dbReference type="EC" id="2.1.1.77" evidence="7"/>
<comment type="function">
    <text evidence="7">Catalyzes the methyl esterification of L-isoaspartyl residues in peptides and proteins that result from spontaneous decomposition of normal L-aspartyl and L-asparaginyl residues. It plays a role in the repair and/or degradation of damaged proteins.</text>
</comment>
<comment type="caution">
    <text evidence="8">The sequence shown here is derived from an EMBL/GenBank/DDBJ whole genome shotgun (WGS) entry which is preliminary data.</text>
</comment>
<accession>A0A938Y5J6</accession>
<dbReference type="NCBIfam" id="NF001453">
    <property type="entry name" value="PRK00312.1"/>
    <property type="match status" value="1"/>
</dbReference>